<dbReference type="EMBL" id="SOAU01000001">
    <property type="protein sequence ID" value="TDT17260.1"/>
    <property type="molecule type" value="Genomic_DNA"/>
</dbReference>
<name>A0A4R7I234_9ACTN</name>
<protein>
    <submittedName>
        <fullName evidence="2">Uncharacterized protein</fullName>
    </submittedName>
</protein>
<gene>
    <name evidence="2" type="ORF">BDK89_2868</name>
</gene>
<feature type="transmembrane region" description="Helical" evidence="1">
    <location>
        <begin position="42"/>
        <end position="60"/>
    </location>
</feature>
<evidence type="ECO:0000313" key="2">
    <source>
        <dbReference type="EMBL" id="TDT17260.1"/>
    </source>
</evidence>
<comment type="caution">
    <text evidence="2">The sequence shown here is derived from an EMBL/GenBank/DDBJ whole genome shotgun (WGS) entry which is preliminary data.</text>
</comment>
<evidence type="ECO:0000256" key="1">
    <source>
        <dbReference type="SAM" id="Phobius"/>
    </source>
</evidence>
<keyword evidence="1" id="KW-1133">Transmembrane helix</keyword>
<accession>A0A4R7I234</accession>
<dbReference type="Proteomes" id="UP000294558">
    <property type="component" value="Unassembled WGS sequence"/>
</dbReference>
<reference evidence="2 3" key="1">
    <citation type="submission" date="2019-03" db="EMBL/GenBank/DDBJ databases">
        <title>Sequencing the genomes of 1000 actinobacteria strains.</title>
        <authorList>
            <person name="Klenk H.-P."/>
        </authorList>
    </citation>
    <scope>NUCLEOTIDE SEQUENCE [LARGE SCALE GENOMIC DNA]</scope>
    <source>
        <strain evidence="2 3">DSM 18936</strain>
    </source>
</reference>
<keyword evidence="1" id="KW-0472">Membrane</keyword>
<keyword evidence="1" id="KW-0812">Transmembrane</keyword>
<evidence type="ECO:0000313" key="3">
    <source>
        <dbReference type="Proteomes" id="UP000294558"/>
    </source>
</evidence>
<feature type="transmembrane region" description="Helical" evidence="1">
    <location>
        <begin position="12"/>
        <end position="36"/>
    </location>
</feature>
<keyword evidence="3" id="KW-1185">Reference proteome</keyword>
<dbReference type="AlphaFoldDB" id="A0A4R7I234"/>
<sequence>MGYTWSMTNATLFATLRLGAVLSVVAAGLAAGLSLIGEVSQWSLVIAVAAASFVLSWIQVGRVERGDDPRLAMVLADTRVGRALG</sequence>
<proteinExistence type="predicted"/>
<organism evidence="2 3">
    <name type="scientific">Ilumatobacter fluminis</name>
    <dbReference type="NCBI Taxonomy" id="467091"/>
    <lineage>
        <taxon>Bacteria</taxon>
        <taxon>Bacillati</taxon>
        <taxon>Actinomycetota</taxon>
        <taxon>Acidimicrobiia</taxon>
        <taxon>Acidimicrobiales</taxon>
        <taxon>Ilumatobacteraceae</taxon>
        <taxon>Ilumatobacter</taxon>
    </lineage>
</organism>